<accession>A0ABT3NQD7</accession>
<evidence type="ECO:0000313" key="8">
    <source>
        <dbReference type="EMBL" id="MCW8084380.1"/>
    </source>
</evidence>
<feature type="transmembrane region" description="Helical" evidence="7">
    <location>
        <begin position="159"/>
        <end position="188"/>
    </location>
</feature>
<comment type="subcellular location">
    <subcellularLocation>
        <location evidence="1">Cell membrane</location>
        <topology evidence="1">Multi-pass membrane protein</topology>
    </subcellularLocation>
</comment>
<gene>
    <name evidence="8" type="ORF">OF850_01960</name>
</gene>
<organism evidence="8 9">
    <name type="scientific">Sabulicella glaciei</name>
    <dbReference type="NCBI Taxonomy" id="2984948"/>
    <lineage>
        <taxon>Bacteria</taxon>
        <taxon>Pseudomonadati</taxon>
        <taxon>Pseudomonadota</taxon>
        <taxon>Alphaproteobacteria</taxon>
        <taxon>Acetobacterales</taxon>
        <taxon>Acetobacteraceae</taxon>
        <taxon>Sabulicella</taxon>
    </lineage>
</organism>
<comment type="similarity">
    <text evidence="2">Belongs to the polysaccharide synthase family.</text>
</comment>
<name>A0ABT3NQD7_9PROT</name>
<evidence type="ECO:0000256" key="5">
    <source>
        <dbReference type="ARBA" id="ARBA00022989"/>
    </source>
</evidence>
<feature type="transmembrane region" description="Helical" evidence="7">
    <location>
        <begin position="21"/>
        <end position="43"/>
    </location>
</feature>
<dbReference type="InterPro" id="IPR050833">
    <property type="entry name" value="Poly_Biosynth_Transport"/>
</dbReference>
<evidence type="ECO:0000313" key="9">
    <source>
        <dbReference type="Proteomes" id="UP001526430"/>
    </source>
</evidence>
<reference evidence="8 9" key="1">
    <citation type="submission" date="2022-10" db="EMBL/GenBank/DDBJ databases">
        <title>Roseococcus glaciei nov., sp. nov., isolated from glacier.</title>
        <authorList>
            <person name="Liu Q."/>
            <person name="Xin Y.-H."/>
        </authorList>
    </citation>
    <scope>NUCLEOTIDE SEQUENCE [LARGE SCALE GENOMIC DNA]</scope>
    <source>
        <strain evidence="8 9">MDT2-1-1</strain>
    </source>
</reference>
<dbReference type="Pfam" id="PF13440">
    <property type="entry name" value="Polysacc_synt_3"/>
    <property type="match status" value="1"/>
</dbReference>
<dbReference type="CDD" id="cd13127">
    <property type="entry name" value="MATE_tuaB_like"/>
    <property type="match status" value="1"/>
</dbReference>
<evidence type="ECO:0000256" key="6">
    <source>
        <dbReference type="ARBA" id="ARBA00023136"/>
    </source>
</evidence>
<feature type="transmembrane region" description="Helical" evidence="7">
    <location>
        <begin position="452"/>
        <end position="476"/>
    </location>
</feature>
<feature type="transmembrane region" description="Helical" evidence="7">
    <location>
        <begin position="49"/>
        <end position="73"/>
    </location>
</feature>
<dbReference type="PANTHER" id="PTHR30250:SF10">
    <property type="entry name" value="LIPOPOLYSACCHARIDE BIOSYNTHESIS PROTEIN WZXC"/>
    <property type="match status" value="1"/>
</dbReference>
<feature type="transmembrane region" description="Helical" evidence="7">
    <location>
        <begin position="385"/>
        <end position="402"/>
    </location>
</feature>
<feature type="transmembrane region" description="Helical" evidence="7">
    <location>
        <begin position="423"/>
        <end position="440"/>
    </location>
</feature>
<comment type="caution">
    <text evidence="8">The sequence shown here is derived from an EMBL/GenBank/DDBJ whole genome shotgun (WGS) entry which is preliminary data.</text>
</comment>
<dbReference type="RefSeq" id="WP_301587980.1">
    <property type="nucleotide sequence ID" value="NZ_JAPFQI010000001.1"/>
</dbReference>
<sequence length="507" mass="55348">MSVASEPSLGRKVAAAAGVMVAGRLAIRLISIFSTLILVRLLVPEDFGIIALASAIFAIADTLTATGYAILLVRRAEVDRDAYDTAWTMNLIRCLLLCLLVALTAPLQAWAFDEPRIAPVLLVISGTIALDGFMSIGLARLQRELRFDLLFRQQVAQRLLSFILTVALALILGNYWCLVLGNLAAKLITVPYSYHLAPHRPRFCLSHWREFFGFSKWMFCFNLCLAADGQSPNLTLGAAVGVSAVGSYNAAYQISATPVTEVAVPIRQPLYAGYARVQDDAALLRNHFLDSLGLLAAVIIPLSVGISLVAPEVERIALGAKWEGTAPLIVLCALYSLADSFAHFTFNVFTLKDRFRMLVVTYIGLVFFRLPIILLGVWLGGTVGLLMGMLVSASVNMVVWNWQAAQLLGHRLSDTVKRVWRSFTAAALMAVVVLAARQWVPPDQAGLVDDTWRLALLAGIGAAVHLIAQAVLWWLAGRPAGPEERMTGMLRSAWMGMRLRLANSVHR</sequence>
<protein>
    <submittedName>
        <fullName evidence="8">Lipopolysaccharide biosynthesis protein</fullName>
    </submittedName>
</protein>
<keyword evidence="4 7" id="KW-0812">Transmembrane</keyword>
<dbReference type="PANTHER" id="PTHR30250">
    <property type="entry name" value="PST FAMILY PREDICTED COLANIC ACID TRANSPORTER"/>
    <property type="match status" value="1"/>
</dbReference>
<evidence type="ECO:0000256" key="1">
    <source>
        <dbReference type="ARBA" id="ARBA00004651"/>
    </source>
</evidence>
<dbReference type="Proteomes" id="UP001526430">
    <property type="component" value="Unassembled WGS sequence"/>
</dbReference>
<feature type="transmembrane region" description="Helical" evidence="7">
    <location>
        <begin position="292"/>
        <end position="310"/>
    </location>
</feature>
<feature type="transmembrane region" description="Helical" evidence="7">
    <location>
        <begin position="94"/>
        <end position="111"/>
    </location>
</feature>
<keyword evidence="5 7" id="KW-1133">Transmembrane helix</keyword>
<feature type="transmembrane region" description="Helical" evidence="7">
    <location>
        <begin position="358"/>
        <end position="379"/>
    </location>
</feature>
<dbReference type="EMBL" id="JAPFQI010000001">
    <property type="protein sequence ID" value="MCW8084380.1"/>
    <property type="molecule type" value="Genomic_DNA"/>
</dbReference>
<evidence type="ECO:0000256" key="4">
    <source>
        <dbReference type="ARBA" id="ARBA00022692"/>
    </source>
</evidence>
<keyword evidence="3" id="KW-1003">Cell membrane</keyword>
<keyword evidence="6 7" id="KW-0472">Membrane</keyword>
<evidence type="ECO:0000256" key="7">
    <source>
        <dbReference type="SAM" id="Phobius"/>
    </source>
</evidence>
<evidence type="ECO:0000256" key="3">
    <source>
        <dbReference type="ARBA" id="ARBA00022475"/>
    </source>
</evidence>
<proteinExistence type="inferred from homology"/>
<feature type="transmembrane region" description="Helical" evidence="7">
    <location>
        <begin position="117"/>
        <end position="138"/>
    </location>
</feature>
<evidence type="ECO:0000256" key="2">
    <source>
        <dbReference type="ARBA" id="ARBA00007430"/>
    </source>
</evidence>
<keyword evidence="9" id="KW-1185">Reference proteome</keyword>